<accession>A0A9N7LS32</accession>
<proteinExistence type="predicted"/>
<evidence type="ECO:0000313" key="2">
    <source>
        <dbReference type="EMBL" id="BDN84885.1"/>
    </source>
</evidence>
<evidence type="ECO:0000256" key="1">
    <source>
        <dbReference type="SAM" id="MobiDB-lite"/>
    </source>
</evidence>
<dbReference type="AlphaFoldDB" id="A0A9N7LS32"/>
<gene>
    <name evidence="2" type="ORF">NJB1907Z4_C51000</name>
</gene>
<organism evidence="2 3">
    <name type="scientific">Mycobacterium pseudoshottsii</name>
    <dbReference type="NCBI Taxonomy" id="265949"/>
    <lineage>
        <taxon>Bacteria</taxon>
        <taxon>Bacillati</taxon>
        <taxon>Actinomycetota</taxon>
        <taxon>Actinomycetes</taxon>
        <taxon>Mycobacteriales</taxon>
        <taxon>Mycobacteriaceae</taxon>
        <taxon>Mycobacterium</taxon>
        <taxon>Mycobacterium ulcerans group</taxon>
    </lineage>
</organism>
<name>A0A9N7LS32_9MYCO</name>
<feature type="region of interest" description="Disordered" evidence="1">
    <location>
        <begin position="33"/>
        <end position="65"/>
    </location>
</feature>
<evidence type="ECO:0000313" key="3">
    <source>
        <dbReference type="Proteomes" id="UP001058626"/>
    </source>
</evidence>
<keyword evidence="3" id="KW-1185">Reference proteome</keyword>
<dbReference type="EMBL" id="AP026367">
    <property type="protein sequence ID" value="BDN84885.1"/>
    <property type="molecule type" value="Genomic_DNA"/>
</dbReference>
<reference evidence="2" key="1">
    <citation type="submission" date="2022-06" db="EMBL/GenBank/DDBJ databases">
        <title>Complete genome sequence of Mycobacterium pseudoshottsii NJB1907-Z4.</title>
        <authorList>
            <person name="Komine T."/>
            <person name="Fukano H."/>
            <person name="Wada S."/>
        </authorList>
    </citation>
    <scope>NUCLEOTIDE SEQUENCE</scope>
    <source>
        <strain evidence="2">NJB1907-Z4</strain>
    </source>
</reference>
<feature type="compositionally biased region" description="Polar residues" evidence="1">
    <location>
        <begin position="54"/>
        <end position="65"/>
    </location>
</feature>
<sequence length="65" mass="6852">MSGATSTKDIAYPSCCRVLDIMVGNAEKDTHIEEKIASADPGLRSTRTEIGATPANNASKTGKNR</sequence>
<dbReference type="Proteomes" id="UP001058626">
    <property type="component" value="Chromosome"/>
</dbReference>
<protein>
    <submittedName>
        <fullName evidence="2">Uncharacterized protein</fullName>
    </submittedName>
</protein>